<dbReference type="PANTHER" id="PTHR24252:SF7">
    <property type="entry name" value="HYALIN"/>
    <property type="match status" value="1"/>
</dbReference>
<accession>A0AAN9BSM5</accession>
<dbReference type="Pfam" id="PF00089">
    <property type="entry name" value="Trypsin"/>
    <property type="match status" value="1"/>
</dbReference>
<dbReference type="InterPro" id="IPR043504">
    <property type="entry name" value="Peptidase_S1_PA_chymotrypsin"/>
</dbReference>
<dbReference type="FunFam" id="2.40.10.10:FF:000002">
    <property type="entry name" value="Transmembrane protease serine"/>
    <property type="match status" value="1"/>
</dbReference>
<evidence type="ECO:0000313" key="6">
    <source>
        <dbReference type="Proteomes" id="UP001374579"/>
    </source>
</evidence>
<comment type="similarity">
    <text evidence="2">Belongs to the peptidase S1 family. CLIP subfamily.</text>
</comment>
<dbReference type="GO" id="GO:0006508">
    <property type="term" value="P:proteolysis"/>
    <property type="evidence" value="ECO:0007669"/>
    <property type="project" value="InterPro"/>
</dbReference>
<keyword evidence="3" id="KW-0732">Signal</keyword>
<feature type="domain" description="Peptidase S1" evidence="4">
    <location>
        <begin position="42"/>
        <end position="279"/>
    </location>
</feature>
<organism evidence="5 6">
    <name type="scientific">Littorina saxatilis</name>
    <dbReference type="NCBI Taxonomy" id="31220"/>
    <lineage>
        <taxon>Eukaryota</taxon>
        <taxon>Metazoa</taxon>
        <taxon>Spiralia</taxon>
        <taxon>Lophotrochozoa</taxon>
        <taxon>Mollusca</taxon>
        <taxon>Gastropoda</taxon>
        <taxon>Caenogastropoda</taxon>
        <taxon>Littorinimorpha</taxon>
        <taxon>Littorinoidea</taxon>
        <taxon>Littorinidae</taxon>
        <taxon>Littorina</taxon>
    </lineage>
</organism>
<dbReference type="PANTHER" id="PTHR24252">
    <property type="entry name" value="ACROSIN-RELATED"/>
    <property type="match status" value="1"/>
</dbReference>
<evidence type="ECO:0000256" key="1">
    <source>
        <dbReference type="ARBA" id="ARBA00023157"/>
    </source>
</evidence>
<dbReference type="InterPro" id="IPR001314">
    <property type="entry name" value="Peptidase_S1A"/>
</dbReference>
<protein>
    <recommendedName>
        <fullName evidence="4">Peptidase S1 domain-containing protein</fullName>
    </recommendedName>
</protein>
<proteinExistence type="inferred from homology"/>
<dbReference type="InterPro" id="IPR001254">
    <property type="entry name" value="Trypsin_dom"/>
</dbReference>
<evidence type="ECO:0000256" key="2">
    <source>
        <dbReference type="ARBA" id="ARBA00024195"/>
    </source>
</evidence>
<keyword evidence="6" id="KW-1185">Reference proteome</keyword>
<comment type="caution">
    <text evidence="5">The sequence shown here is derived from an EMBL/GenBank/DDBJ whole genome shotgun (WGS) entry which is preliminary data.</text>
</comment>
<keyword evidence="1" id="KW-1015">Disulfide bond</keyword>
<name>A0AAN9BSM5_9CAEN</name>
<dbReference type="AlphaFoldDB" id="A0AAN9BSM5"/>
<feature type="signal peptide" evidence="3">
    <location>
        <begin position="1"/>
        <end position="19"/>
    </location>
</feature>
<evidence type="ECO:0000256" key="3">
    <source>
        <dbReference type="SAM" id="SignalP"/>
    </source>
</evidence>
<gene>
    <name evidence="5" type="ORF">V1264_011339</name>
</gene>
<reference evidence="5 6" key="1">
    <citation type="submission" date="2024-02" db="EMBL/GenBank/DDBJ databases">
        <title>Chromosome-scale genome assembly of the rough periwinkle Littorina saxatilis.</title>
        <authorList>
            <person name="De Jode A."/>
            <person name="Faria R."/>
            <person name="Formenti G."/>
            <person name="Sims Y."/>
            <person name="Smith T.P."/>
            <person name="Tracey A."/>
            <person name="Wood J.M.D."/>
            <person name="Zagrodzka Z.B."/>
            <person name="Johannesson K."/>
            <person name="Butlin R.K."/>
            <person name="Leder E.H."/>
        </authorList>
    </citation>
    <scope>NUCLEOTIDE SEQUENCE [LARGE SCALE GENOMIC DNA]</scope>
    <source>
        <strain evidence="5">Snail1</strain>
        <tissue evidence="5">Muscle</tissue>
    </source>
</reference>
<dbReference type="CDD" id="cd00190">
    <property type="entry name" value="Tryp_SPc"/>
    <property type="match status" value="1"/>
</dbReference>
<dbReference type="PROSITE" id="PS50240">
    <property type="entry name" value="TRYPSIN_DOM"/>
    <property type="match status" value="1"/>
</dbReference>
<dbReference type="InterPro" id="IPR009003">
    <property type="entry name" value="Peptidase_S1_PA"/>
</dbReference>
<dbReference type="PRINTS" id="PR00722">
    <property type="entry name" value="CHYMOTRYPSIN"/>
</dbReference>
<dbReference type="Gene3D" id="2.40.10.10">
    <property type="entry name" value="Trypsin-like serine proteases"/>
    <property type="match status" value="1"/>
</dbReference>
<dbReference type="SMART" id="SM00020">
    <property type="entry name" value="Tryp_SPc"/>
    <property type="match status" value="1"/>
</dbReference>
<sequence>MWFPALFLGFIFIEMGVNANKIDAEGCGQRPLAPSARVVPRIVGGTESTPYSWPFMCSIEDTLWNAQICAGSLVKNRRGDYFVLTTAHCVSHANGDVARFKVWCSLHNIEGSDPLAQTLQLDSLHVHPGFDVDYNDDVALFQLSVAPNETSSLQPVCLPTVPHAAFEMATVLGWGHTSEGGTRSSVLREGRKPVIADAQCEHVYSTVFKPASMLCAGYLGIGGVDACTLDSGGPLVADRNGSYQVVGLVSWGYGCGHPEYPGVYADVYDLIAWINTIINL</sequence>
<feature type="chain" id="PRO_5042824236" description="Peptidase S1 domain-containing protein" evidence="3">
    <location>
        <begin position="20"/>
        <end position="280"/>
    </location>
</feature>
<dbReference type="SUPFAM" id="SSF50494">
    <property type="entry name" value="Trypsin-like serine proteases"/>
    <property type="match status" value="1"/>
</dbReference>
<evidence type="ECO:0000259" key="4">
    <source>
        <dbReference type="PROSITE" id="PS50240"/>
    </source>
</evidence>
<dbReference type="EMBL" id="JBAMIC010000002">
    <property type="protein sequence ID" value="KAK7111761.1"/>
    <property type="molecule type" value="Genomic_DNA"/>
</dbReference>
<evidence type="ECO:0000313" key="5">
    <source>
        <dbReference type="EMBL" id="KAK7111761.1"/>
    </source>
</evidence>
<dbReference type="GO" id="GO:0004252">
    <property type="term" value="F:serine-type endopeptidase activity"/>
    <property type="evidence" value="ECO:0007669"/>
    <property type="project" value="InterPro"/>
</dbReference>
<dbReference type="Proteomes" id="UP001374579">
    <property type="component" value="Unassembled WGS sequence"/>
</dbReference>